<dbReference type="GO" id="GO:0008254">
    <property type="term" value="F:3'-nucleotidase activity"/>
    <property type="evidence" value="ECO:0007669"/>
    <property type="project" value="UniProtKB-EC"/>
</dbReference>
<evidence type="ECO:0000256" key="1">
    <source>
        <dbReference type="ARBA" id="ARBA00000815"/>
    </source>
</evidence>
<feature type="binding site" evidence="7">
    <location>
        <position position="8"/>
    </location>
    <ligand>
        <name>a divalent metal cation</name>
        <dbReference type="ChEBI" id="CHEBI:60240"/>
    </ligand>
</feature>
<keyword evidence="3 7" id="KW-0963">Cytoplasm</keyword>
<dbReference type="InterPro" id="IPR002828">
    <property type="entry name" value="SurE-like_Pase/nucleotidase"/>
</dbReference>
<keyword evidence="6 7" id="KW-0378">Hydrolase</keyword>
<evidence type="ECO:0000256" key="3">
    <source>
        <dbReference type="ARBA" id="ARBA00022490"/>
    </source>
</evidence>
<keyword evidence="5 7" id="KW-0547">Nucleotide-binding</keyword>
<dbReference type="NCBIfam" id="TIGR00087">
    <property type="entry name" value="surE"/>
    <property type="match status" value="1"/>
</dbReference>
<reference evidence="9 10" key="1">
    <citation type="journal article" date="2021" name="Sci. Rep.">
        <title>The distribution of antibiotic resistance genes in chicken gut microbiota commensals.</title>
        <authorList>
            <person name="Juricova H."/>
            <person name="Matiasovicova J."/>
            <person name="Kubasova T."/>
            <person name="Cejkova D."/>
            <person name="Rychlik I."/>
        </authorList>
    </citation>
    <scope>NUCLEOTIDE SEQUENCE [LARGE SCALE GENOMIC DNA]</scope>
    <source>
        <strain evidence="9 10">An537</strain>
    </source>
</reference>
<evidence type="ECO:0000256" key="6">
    <source>
        <dbReference type="ARBA" id="ARBA00022801"/>
    </source>
</evidence>
<evidence type="ECO:0000256" key="4">
    <source>
        <dbReference type="ARBA" id="ARBA00022723"/>
    </source>
</evidence>
<dbReference type="EMBL" id="JACJLA010000002">
    <property type="protein sequence ID" value="MBM6912118.1"/>
    <property type="molecule type" value="Genomic_DNA"/>
</dbReference>
<dbReference type="Pfam" id="PF01975">
    <property type="entry name" value="SurE"/>
    <property type="match status" value="1"/>
</dbReference>
<name>A0ABS2GFR8_9FIRM</name>
<dbReference type="PANTHER" id="PTHR30457:SF12">
    <property type="entry name" value="5'_3'-NUCLEOTIDASE SURE"/>
    <property type="match status" value="1"/>
</dbReference>
<proteinExistence type="inferred from homology"/>
<keyword evidence="4 7" id="KW-0479">Metal-binding</keyword>
<comment type="caution">
    <text evidence="9">The sequence shown here is derived from an EMBL/GenBank/DDBJ whole genome shotgun (WGS) entry which is preliminary data.</text>
</comment>
<dbReference type="HAMAP" id="MF_00060">
    <property type="entry name" value="SurE"/>
    <property type="match status" value="1"/>
</dbReference>
<dbReference type="EC" id="3.1.3.5" evidence="7"/>
<dbReference type="InterPro" id="IPR036523">
    <property type="entry name" value="SurE-like_sf"/>
</dbReference>
<dbReference type="RefSeq" id="WP_205087385.1">
    <property type="nucleotide sequence ID" value="NZ_JACJLA010000002.1"/>
</dbReference>
<organism evidence="9 10">
    <name type="scientific">Veillonella magna</name>
    <dbReference type="NCBI Taxonomy" id="464322"/>
    <lineage>
        <taxon>Bacteria</taxon>
        <taxon>Bacillati</taxon>
        <taxon>Bacillota</taxon>
        <taxon>Negativicutes</taxon>
        <taxon>Veillonellales</taxon>
        <taxon>Veillonellaceae</taxon>
        <taxon>Veillonella</taxon>
    </lineage>
</organism>
<dbReference type="Proteomes" id="UP000707138">
    <property type="component" value="Unassembled WGS sequence"/>
</dbReference>
<evidence type="ECO:0000256" key="7">
    <source>
        <dbReference type="HAMAP-Rule" id="MF_00060"/>
    </source>
</evidence>
<feature type="binding site" evidence="7">
    <location>
        <position position="39"/>
    </location>
    <ligand>
        <name>a divalent metal cation</name>
        <dbReference type="ChEBI" id="CHEBI:60240"/>
    </ligand>
</feature>
<accession>A0ABS2GFR8</accession>
<protein>
    <recommendedName>
        <fullName evidence="7">5'-nucleotidase SurE</fullName>
        <ecNumber evidence="7">3.1.3.5</ecNumber>
    </recommendedName>
    <alternativeName>
        <fullName evidence="7">Nucleoside 5'-monophosphate phosphohydrolase</fullName>
    </alternativeName>
</protein>
<comment type="similarity">
    <text evidence="2 7">Belongs to the SurE nucleotidase family.</text>
</comment>
<feature type="binding site" evidence="7">
    <location>
        <position position="9"/>
    </location>
    <ligand>
        <name>a divalent metal cation</name>
        <dbReference type="ChEBI" id="CHEBI:60240"/>
    </ligand>
</feature>
<evidence type="ECO:0000313" key="9">
    <source>
        <dbReference type="EMBL" id="MBM6912118.1"/>
    </source>
</evidence>
<feature type="domain" description="Survival protein SurE-like phosphatase/nucleotidase" evidence="8">
    <location>
        <begin position="3"/>
        <end position="180"/>
    </location>
</feature>
<feature type="binding site" evidence="7">
    <location>
        <position position="97"/>
    </location>
    <ligand>
        <name>a divalent metal cation</name>
        <dbReference type="ChEBI" id="CHEBI:60240"/>
    </ligand>
</feature>
<comment type="cofactor">
    <cofactor evidence="7">
        <name>a divalent metal cation</name>
        <dbReference type="ChEBI" id="CHEBI:60240"/>
    </cofactor>
    <text evidence="7">Binds 1 divalent metal cation per subunit.</text>
</comment>
<comment type="subcellular location">
    <subcellularLocation>
        <location evidence="7">Cytoplasm</location>
    </subcellularLocation>
</comment>
<gene>
    <name evidence="7 9" type="primary">surE</name>
    <name evidence="9" type="ORF">H6A01_02075</name>
</gene>
<keyword evidence="10" id="KW-1185">Reference proteome</keyword>
<evidence type="ECO:0000256" key="5">
    <source>
        <dbReference type="ARBA" id="ARBA00022741"/>
    </source>
</evidence>
<evidence type="ECO:0000313" key="10">
    <source>
        <dbReference type="Proteomes" id="UP000707138"/>
    </source>
</evidence>
<comment type="catalytic activity">
    <reaction evidence="1 7">
        <text>a ribonucleoside 5'-phosphate + H2O = a ribonucleoside + phosphate</text>
        <dbReference type="Rhea" id="RHEA:12484"/>
        <dbReference type="ChEBI" id="CHEBI:15377"/>
        <dbReference type="ChEBI" id="CHEBI:18254"/>
        <dbReference type="ChEBI" id="CHEBI:43474"/>
        <dbReference type="ChEBI" id="CHEBI:58043"/>
        <dbReference type="EC" id="3.1.3.5"/>
    </reaction>
</comment>
<sequence length="256" mass="27955">MHILVSNDDGIMAPGIIALADRLAQKHRVTVVAPEKEQSAKSHALTIHNPVQLIEMNGEGVNPRRYALTGTPTDCVKFALSYLLKDDKPDLVVSGINNGFNLGSDALYSGTVGAGMEGLFFGVPGLAVSVEKFSEERGKEIIPFVCDFIEEVFEHQGYYGMLNINFPLTGCCDWEHCDVVNQGLMPYDGIVRREELPDGRVQYHIGGSLVFKGEDRPTDVTSIKEGRITVVALGWQQQDQGGTEIVSTMVTAKKKA</sequence>
<comment type="function">
    <text evidence="7">Nucleotidase that shows phosphatase activity on nucleoside 5'-monophosphates.</text>
</comment>
<dbReference type="PANTHER" id="PTHR30457">
    <property type="entry name" value="5'-NUCLEOTIDASE SURE"/>
    <property type="match status" value="1"/>
</dbReference>
<dbReference type="InterPro" id="IPR030048">
    <property type="entry name" value="SurE"/>
</dbReference>
<evidence type="ECO:0000256" key="2">
    <source>
        <dbReference type="ARBA" id="ARBA00011062"/>
    </source>
</evidence>
<dbReference type="SUPFAM" id="SSF64167">
    <property type="entry name" value="SurE-like"/>
    <property type="match status" value="1"/>
</dbReference>
<dbReference type="GO" id="GO:0008253">
    <property type="term" value="F:5'-nucleotidase activity"/>
    <property type="evidence" value="ECO:0007669"/>
    <property type="project" value="UniProtKB-EC"/>
</dbReference>
<evidence type="ECO:0000259" key="8">
    <source>
        <dbReference type="Pfam" id="PF01975"/>
    </source>
</evidence>
<dbReference type="Gene3D" id="3.40.1210.10">
    <property type="entry name" value="Survival protein SurE-like phosphatase/nucleotidase"/>
    <property type="match status" value="1"/>
</dbReference>